<accession>A0A0B2V0Q6</accession>
<reference evidence="1 2" key="1">
    <citation type="submission" date="2014-11" db="EMBL/GenBank/DDBJ databases">
        <title>Genetic blueprint of the zoonotic pathogen Toxocara canis.</title>
        <authorList>
            <person name="Zhu X.-Q."/>
            <person name="Korhonen P.K."/>
            <person name="Cai H."/>
            <person name="Young N.D."/>
            <person name="Nejsum P."/>
            <person name="von Samson-Himmelstjerna G."/>
            <person name="Boag P.R."/>
            <person name="Tan P."/>
            <person name="Li Q."/>
            <person name="Min J."/>
            <person name="Yang Y."/>
            <person name="Wang X."/>
            <person name="Fang X."/>
            <person name="Hall R.S."/>
            <person name="Hofmann A."/>
            <person name="Sternberg P.W."/>
            <person name="Jex A.R."/>
            <person name="Gasser R.B."/>
        </authorList>
    </citation>
    <scope>NUCLEOTIDE SEQUENCE [LARGE SCALE GENOMIC DNA]</scope>
    <source>
        <strain evidence="1">PN_DK_2014</strain>
    </source>
</reference>
<evidence type="ECO:0000313" key="1">
    <source>
        <dbReference type="EMBL" id="KHN76891.1"/>
    </source>
</evidence>
<sequence>MKPEGEESGWADTVTTDEIYSHISKNFVFQLRSAQGTRVVMLAEHKAKTIKAFKTTSERCKFHCLLGEIFIPGHGSCHEHTIKGPQETLTFDLKNLTKHAL</sequence>
<dbReference type="Proteomes" id="UP000031036">
    <property type="component" value="Unassembled WGS sequence"/>
</dbReference>
<keyword evidence="2" id="KW-1185">Reference proteome</keyword>
<protein>
    <submittedName>
        <fullName evidence="1">Uncharacterized protein</fullName>
    </submittedName>
</protein>
<evidence type="ECO:0000313" key="2">
    <source>
        <dbReference type="Proteomes" id="UP000031036"/>
    </source>
</evidence>
<proteinExistence type="predicted"/>
<organism evidence="1 2">
    <name type="scientific">Toxocara canis</name>
    <name type="common">Canine roundworm</name>
    <dbReference type="NCBI Taxonomy" id="6265"/>
    <lineage>
        <taxon>Eukaryota</taxon>
        <taxon>Metazoa</taxon>
        <taxon>Ecdysozoa</taxon>
        <taxon>Nematoda</taxon>
        <taxon>Chromadorea</taxon>
        <taxon>Rhabditida</taxon>
        <taxon>Spirurina</taxon>
        <taxon>Ascaridomorpha</taxon>
        <taxon>Ascaridoidea</taxon>
        <taxon>Toxocaridae</taxon>
        <taxon>Toxocara</taxon>
    </lineage>
</organism>
<dbReference type="AlphaFoldDB" id="A0A0B2V0Q6"/>
<comment type="caution">
    <text evidence="1">The sequence shown here is derived from an EMBL/GenBank/DDBJ whole genome shotgun (WGS) entry which is preliminary data.</text>
</comment>
<gene>
    <name evidence="1" type="ORF">Tcan_05081</name>
</gene>
<dbReference type="EMBL" id="JPKZ01002390">
    <property type="protein sequence ID" value="KHN76891.1"/>
    <property type="molecule type" value="Genomic_DNA"/>
</dbReference>
<name>A0A0B2V0Q6_TOXCA</name>